<comment type="caution">
    <text evidence="6">The sequence shown here is derived from an EMBL/GenBank/DDBJ whole genome shotgun (WGS) entry which is preliminary data.</text>
</comment>
<dbReference type="GO" id="GO:0005829">
    <property type="term" value="C:cytosol"/>
    <property type="evidence" value="ECO:0007669"/>
    <property type="project" value="TreeGrafter"/>
</dbReference>
<dbReference type="EMBL" id="JAPEVB010000002">
    <property type="protein sequence ID" value="KAJ4393404.1"/>
    <property type="molecule type" value="Genomic_DNA"/>
</dbReference>
<dbReference type="InterPro" id="IPR032465">
    <property type="entry name" value="ACMSD"/>
</dbReference>
<dbReference type="GO" id="GO:0016787">
    <property type="term" value="F:hydrolase activity"/>
    <property type="evidence" value="ECO:0007669"/>
    <property type="project" value="InterPro"/>
</dbReference>
<evidence type="ECO:0000259" key="5">
    <source>
        <dbReference type="Pfam" id="PF04909"/>
    </source>
</evidence>
<dbReference type="GO" id="GO:0016831">
    <property type="term" value="F:carboxy-lyase activity"/>
    <property type="evidence" value="ECO:0007669"/>
    <property type="project" value="UniProtKB-KW"/>
</dbReference>
<dbReference type="OrthoDB" id="432010at2759"/>
<accession>A0A9W9CZC3</accession>
<dbReference type="AlphaFoldDB" id="A0A9W9CZC3"/>
<reference evidence="6" key="1">
    <citation type="submission" date="2022-10" db="EMBL/GenBank/DDBJ databases">
        <title>Tapping the CABI collections for fungal endophytes: first genome assemblies for Collariella, Neodidymelliopsis, Ascochyta clinopodiicola, Didymella pomorum, Didymosphaeria variabile, Neocosmospora piperis and Neocucurbitaria cava.</title>
        <authorList>
            <person name="Hill R."/>
        </authorList>
    </citation>
    <scope>NUCLEOTIDE SEQUENCE</scope>
    <source>
        <strain evidence="6">IMI 355082</strain>
    </source>
</reference>
<evidence type="ECO:0000313" key="7">
    <source>
        <dbReference type="Proteomes" id="UP001140453"/>
    </source>
</evidence>
<dbReference type="Gene3D" id="3.20.20.140">
    <property type="entry name" value="Metal-dependent hydrolases"/>
    <property type="match status" value="1"/>
</dbReference>
<feature type="chain" id="PRO_5040946521" description="Amidohydrolase-related domain-containing protein" evidence="4">
    <location>
        <begin position="19"/>
        <end position="363"/>
    </location>
</feature>
<proteinExistence type="inferred from homology"/>
<dbReference type="Proteomes" id="UP001140453">
    <property type="component" value="Unassembled WGS sequence"/>
</dbReference>
<keyword evidence="7" id="KW-1185">Reference proteome</keyword>
<keyword evidence="1 3" id="KW-0210">Decarboxylase</keyword>
<evidence type="ECO:0000256" key="4">
    <source>
        <dbReference type="SAM" id="SignalP"/>
    </source>
</evidence>
<protein>
    <recommendedName>
        <fullName evidence="5">Amidohydrolase-related domain-containing protein</fullName>
    </recommendedName>
</protein>
<dbReference type="Pfam" id="PF04909">
    <property type="entry name" value="Amidohydro_2"/>
    <property type="match status" value="1"/>
</dbReference>
<keyword evidence="2 3" id="KW-0456">Lyase</keyword>
<evidence type="ECO:0000313" key="6">
    <source>
        <dbReference type="EMBL" id="KAJ4393404.1"/>
    </source>
</evidence>
<name>A0A9W9CZC3_9PEZI</name>
<dbReference type="InterPro" id="IPR006680">
    <property type="entry name" value="Amidohydro-rel"/>
</dbReference>
<gene>
    <name evidence="6" type="ORF">N0V93_002614</name>
</gene>
<dbReference type="PANTHER" id="PTHR21240:SF30">
    <property type="entry name" value="AMIDOHYDROLASE-RELATED DOMAIN-CONTAINING PROTEIN-RELATED"/>
    <property type="match status" value="1"/>
</dbReference>
<feature type="signal peptide" evidence="4">
    <location>
        <begin position="1"/>
        <end position="18"/>
    </location>
</feature>
<feature type="domain" description="Amidohydrolase-related" evidence="5">
    <location>
        <begin position="105"/>
        <end position="361"/>
    </location>
</feature>
<dbReference type="SUPFAM" id="SSF51556">
    <property type="entry name" value="Metallo-dependent hydrolases"/>
    <property type="match status" value="1"/>
</dbReference>
<dbReference type="InterPro" id="IPR032466">
    <property type="entry name" value="Metal_Hydrolase"/>
</dbReference>
<keyword evidence="4" id="KW-0732">Signal</keyword>
<evidence type="ECO:0000256" key="3">
    <source>
        <dbReference type="RuleBase" id="RU366045"/>
    </source>
</evidence>
<sequence length="363" mass="39181">MQLTSIPILVISSSLCLGAPLPQTPPPSLSFITLEEHYVPPSLVPLQAQDSSSQVGGAGGNATVPGSTTQLIQTLDQARVDDLTTNGIAVQVISPNPVRLGLSQPATVRQANDETATAISQFPDRFRAFAFLPMADPLAAAAELERSVTQLEFVGALVDSHLPNQTYYDDAAWDPFWATAQRLDVPIYLHPTYADIEDITGLNGRFSPEDQDFSTAAAAALAGGGFGWHVDTGLQFLRLWIGGVFDRFPDLKIVIGHMGETIPFMLQRTNRSAGGAKPEGVTVVEAYAKNLWITTSGFFDLEPFSTVLSLTSNDHILYSVDYPFSTNAQGAVFMQSLRNSGCVTEEEWDNIAYNNAASLLKIN</sequence>
<dbReference type="GO" id="GO:0019748">
    <property type="term" value="P:secondary metabolic process"/>
    <property type="evidence" value="ECO:0007669"/>
    <property type="project" value="TreeGrafter"/>
</dbReference>
<evidence type="ECO:0000256" key="1">
    <source>
        <dbReference type="ARBA" id="ARBA00022793"/>
    </source>
</evidence>
<comment type="similarity">
    <text evidence="3">Belongs to the metallo-dependent hydrolases superfamily.</text>
</comment>
<dbReference type="PANTHER" id="PTHR21240">
    <property type="entry name" value="2-AMINO-3-CARBOXYLMUCONATE-6-SEMIALDEHYDE DECARBOXYLASE"/>
    <property type="match status" value="1"/>
</dbReference>
<organism evidence="6 7">
    <name type="scientific">Gnomoniopsis smithogilvyi</name>
    <dbReference type="NCBI Taxonomy" id="1191159"/>
    <lineage>
        <taxon>Eukaryota</taxon>
        <taxon>Fungi</taxon>
        <taxon>Dikarya</taxon>
        <taxon>Ascomycota</taxon>
        <taxon>Pezizomycotina</taxon>
        <taxon>Sordariomycetes</taxon>
        <taxon>Sordariomycetidae</taxon>
        <taxon>Diaporthales</taxon>
        <taxon>Gnomoniaceae</taxon>
        <taxon>Gnomoniopsis</taxon>
    </lineage>
</organism>
<evidence type="ECO:0000256" key="2">
    <source>
        <dbReference type="ARBA" id="ARBA00023239"/>
    </source>
</evidence>